<organism evidence="1 2">
    <name type="scientific">Streptomyces lichenis</name>
    <dbReference type="NCBI Taxonomy" id="2306967"/>
    <lineage>
        <taxon>Bacteria</taxon>
        <taxon>Bacillati</taxon>
        <taxon>Actinomycetota</taxon>
        <taxon>Actinomycetes</taxon>
        <taxon>Kitasatosporales</taxon>
        <taxon>Streptomycetaceae</taxon>
        <taxon>Streptomyces</taxon>
    </lineage>
</organism>
<keyword evidence="2" id="KW-1185">Reference proteome</keyword>
<proteinExistence type="predicted"/>
<sequence length="152" mass="16571">MADVAGAVLSADSLKWLAQGGRESALERSLYTYLRAVDLEFQKRPSVRLPRGGEVRPTARVKAPKRTVLIQAASSKQNAEHALTLVQQLARAQFSIDQRFVLLSGSADQWSPDQLDLLADNSIVGFSADMDAMDQFLLSGAAPSRPWMQEGA</sequence>
<dbReference type="EMBL" id="JALPTH010000024">
    <property type="protein sequence ID" value="MCK8680210.1"/>
    <property type="molecule type" value="Genomic_DNA"/>
</dbReference>
<protein>
    <submittedName>
        <fullName evidence="1">Uncharacterized protein</fullName>
    </submittedName>
</protein>
<gene>
    <name evidence="1" type="ORF">M1O15_22975</name>
</gene>
<reference evidence="1 2" key="1">
    <citation type="submission" date="2022-04" db="EMBL/GenBank/DDBJ databases">
        <title>Streptomyces sp. nov. LCR6-01 isolated from Lichen of Dirinaria sp.</title>
        <authorList>
            <person name="Kanchanasin P."/>
            <person name="Tanasupawat S."/>
            <person name="Phongsopitanun W."/>
        </authorList>
    </citation>
    <scope>NUCLEOTIDE SEQUENCE [LARGE SCALE GENOMIC DNA]</scope>
    <source>
        <strain evidence="1 2">LCR6-01</strain>
    </source>
</reference>
<evidence type="ECO:0000313" key="2">
    <source>
        <dbReference type="Proteomes" id="UP001522868"/>
    </source>
</evidence>
<evidence type="ECO:0000313" key="1">
    <source>
        <dbReference type="EMBL" id="MCK8680210.1"/>
    </source>
</evidence>
<dbReference type="RefSeq" id="WP_248636023.1">
    <property type="nucleotide sequence ID" value="NZ_JALPTH010000024.1"/>
</dbReference>
<name>A0ABT0IFV1_9ACTN</name>
<comment type="caution">
    <text evidence="1">The sequence shown here is derived from an EMBL/GenBank/DDBJ whole genome shotgun (WGS) entry which is preliminary data.</text>
</comment>
<accession>A0ABT0IFV1</accession>
<dbReference type="Proteomes" id="UP001522868">
    <property type="component" value="Unassembled WGS sequence"/>
</dbReference>